<evidence type="ECO:0000313" key="2">
    <source>
        <dbReference type="EMBL" id="MFD1369925.1"/>
    </source>
</evidence>
<evidence type="ECO:0000313" key="3">
    <source>
        <dbReference type="Proteomes" id="UP001597183"/>
    </source>
</evidence>
<dbReference type="InterPro" id="IPR029063">
    <property type="entry name" value="SAM-dependent_MTases_sf"/>
</dbReference>
<dbReference type="InterPro" id="IPR050508">
    <property type="entry name" value="Methyltransf_Superfamily"/>
</dbReference>
<keyword evidence="2" id="KW-0489">Methyltransferase</keyword>
<dbReference type="EC" id="2.1.1.-" evidence="2"/>
<dbReference type="InterPro" id="IPR013216">
    <property type="entry name" value="Methyltransf_11"/>
</dbReference>
<protein>
    <submittedName>
        <fullName evidence="2">Class I SAM-dependent methyltransferase</fullName>
        <ecNumber evidence="2">2.1.1.-</ecNumber>
    </submittedName>
</protein>
<keyword evidence="3" id="KW-1185">Reference proteome</keyword>
<dbReference type="SUPFAM" id="SSF53335">
    <property type="entry name" value="S-adenosyl-L-methionine-dependent methyltransferases"/>
    <property type="match status" value="1"/>
</dbReference>
<dbReference type="EMBL" id="JBHTMK010000040">
    <property type="protein sequence ID" value="MFD1369925.1"/>
    <property type="molecule type" value="Genomic_DNA"/>
</dbReference>
<gene>
    <name evidence="2" type="ORF">ACFQ5G_31690</name>
</gene>
<evidence type="ECO:0000259" key="1">
    <source>
        <dbReference type="Pfam" id="PF08241"/>
    </source>
</evidence>
<feature type="domain" description="Methyltransferase type 11" evidence="1">
    <location>
        <begin position="98"/>
        <end position="189"/>
    </location>
</feature>
<dbReference type="RefSeq" id="WP_317791929.1">
    <property type="nucleotide sequence ID" value="NZ_AP028461.1"/>
</dbReference>
<organism evidence="2 3">
    <name type="scientific">Actinoplanes sichuanensis</name>
    <dbReference type="NCBI Taxonomy" id="512349"/>
    <lineage>
        <taxon>Bacteria</taxon>
        <taxon>Bacillati</taxon>
        <taxon>Actinomycetota</taxon>
        <taxon>Actinomycetes</taxon>
        <taxon>Micromonosporales</taxon>
        <taxon>Micromonosporaceae</taxon>
        <taxon>Actinoplanes</taxon>
    </lineage>
</organism>
<dbReference type="GO" id="GO:0008168">
    <property type="term" value="F:methyltransferase activity"/>
    <property type="evidence" value="ECO:0007669"/>
    <property type="project" value="UniProtKB-KW"/>
</dbReference>
<name>A0ABW4AH21_9ACTN</name>
<dbReference type="PANTHER" id="PTHR42912">
    <property type="entry name" value="METHYLTRANSFERASE"/>
    <property type="match status" value="1"/>
</dbReference>
<dbReference type="GO" id="GO:0032259">
    <property type="term" value="P:methylation"/>
    <property type="evidence" value="ECO:0007669"/>
    <property type="project" value="UniProtKB-KW"/>
</dbReference>
<accession>A0ABW4AH21</accession>
<dbReference type="CDD" id="cd02440">
    <property type="entry name" value="AdoMet_MTases"/>
    <property type="match status" value="1"/>
</dbReference>
<comment type="caution">
    <text evidence="2">The sequence shown here is derived from an EMBL/GenBank/DDBJ whole genome shotgun (WGS) entry which is preliminary data.</text>
</comment>
<keyword evidence="2" id="KW-0808">Transferase</keyword>
<proteinExistence type="predicted"/>
<sequence length="306" mass="33206">MIHQRALEYLLALEGAALLRSFVEESDPGFGRARVAEMRRLLAMAELDVEPVAVERVSATDGYRVWSRTYDEPGNGLFPAEEAAVRGILADLKPGVVLDAACGTGRHSAWLADRGHRVIGVDGSPDMLARARDRVPGADFREGPLERLPLPDRSVDAVVCALALTHVRDLRPVFAEFARVLRPGGDLVISDVAQEWIAMGSVPRVRLDDGRPALTPGHRHRTSDYLGAALPVGLRVVSCDEPRQGPVVPLDAGAEMPAGGTPVGETGPWDQWPWSLAGMLPHVWQAVTGGVPLMIIWHFQRDPADR</sequence>
<dbReference type="Gene3D" id="3.40.50.150">
    <property type="entry name" value="Vaccinia Virus protein VP39"/>
    <property type="match status" value="1"/>
</dbReference>
<dbReference type="Pfam" id="PF08241">
    <property type="entry name" value="Methyltransf_11"/>
    <property type="match status" value="1"/>
</dbReference>
<dbReference type="Proteomes" id="UP001597183">
    <property type="component" value="Unassembled WGS sequence"/>
</dbReference>
<reference evidence="3" key="1">
    <citation type="journal article" date="2019" name="Int. J. Syst. Evol. Microbiol.">
        <title>The Global Catalogue of Microorganisms (GCM) 10K type strain sequencing project: providing services to taxonomists for standard genome sequencing and annotation.</title>
        <authorList>
            <consortium name="The Broad Institute Genomics Platform"/>
            <consortium name="The Broad Institute Genome Sequencing Center for Infectious Disease"/>
            <person name="Wu L."/>
            <person name="Ma J."/>
        </authorList>
    </citation>
    <scope>NUCLEOTIDE SEQUENCE [LARGE SCALE GENOMIC DNA]</scope>
    <source>
        <strain evidence="3">CCM 7526</strain>
    </source>
</reference>